<proteinExistence type="predicted"/>
<sequence length="139" mass="15733">MANSLPPTQQAPEINWNEIMTGAKRSELAFLAAWKDAIVEGARLCGPRFYQLFGPKNIQTAQSKWDLRPETARVRVAMGVLSRGERIYLGALYSFFNPDDGQQLLSEFAFPGNLADILTRLETRQVKVIMRLVETYPGW</sequence>
<dbReference type="Proteomes" id="UP001060414">
    <property type="component" value="Chromosome"/>
</dbReference>
<organism evidence="1 2">
    <name type="scientific">Geoalkalibacter halelectricus</name>
    <dbReference type="NCBI Taxonomy" id="2847045"/>
    <lineage>
        <taxon>Bacteria</taxon>
        <taxon>Pseudomonadati</taxon>
        <taxon>Thermodesulfobacteriota</taxon>
        <taxon>Desulfuromonadia</taxon>
        <taxon>Desulfuromonadales</taxon>
        <taxon>Geoalkalibacteraceae</taxon>
        <taxon>Geoalkalibacter</taxon>
    </lineage>
</organism>
<evidence type="ECO:0000313" key="1">
    <source>
        <dbReference type="EMBL" id="UWZ79668.1"/>
    </source>
</evidence>
<dbReference type="EMBL" id="CP092109">
    <property type="protein sequence ID" value="UWZ79668.1"/>
    <property type="molecule type" value="Genomic_DNA"/>
</dbReference>
<keyword evidence="2" id="KW-1185">Reference proteome</keyword>
<evidence type="ECO:0000313" key="2">
    <source>
        <dbReference type="Proteomes" id="UP001060414"/>
    </source>
</evidence>
<reference evidence="1" key="1">
    <citation type="journal article" date="2022" name="Environ. Microbiol.">
        <title>Geoalkalibacter halelectricus SAP #1 sp. nov. possessing extracellular electron transfer and mineral#reducing capabilities from a haloalkaline environment.</title>
        <authorList>
            <person name="Yadav S."/>
            <person name="Singh R."/>
            <person name="Sundharam S.S."/>
            <person name="Chaudhary S."/>
            <person name="Krishnamurthi S."/>
            <person name="Patil S.A."/>
        </authorList>
    </citation>
    <scope>NUCLEOTIDE SEQUENCE</scope>
    <source>
        <strain evidence="1">SAP-1</strain>
    </source>
</reference>
<dbReference type="RefSeq" id="WP_260748020.1">
    <property type="nucleotide sequence ID" value="NZ_CP092109.1"/>
</dbReference>
<gene>
    <name evidence="1" type="ORF">L9S41_18600</name>
</gene>
<name>A0ABY5ZKT5_9BACT</name>
<protein>
    <submittedName>
        <fullName evidence="1">Uncharacterized protein</fullName>
    </submittedName>
</protein>
<accession>A0ABY5ZKT5</accession>